<feature type="disulfide bond" evidence="2">
    <location>
        <begin position="213"/>
        <end position="231"/>
    </location>
</feature>
<dbReference type="InterPro" id="IPR036508">
    <property type="entry name" value="Chitin-bd_dom_sf"/>
</dbReference>
<keyword evidence="5" id="KW-1185">Reference proteome</keyword>
<reference evidence="6" key="1">
    <citation type="submission" date="2025-08" db="UniProtKB">
        <authorList>
            <consortium name="RefSeq"/>
        </authorList>
    </citation>
    <scope>IDENTIFICATION</scope>
    <source>
        <tissue evidence="6">Whole organism</tissue>
    </source>
</reference>
<feature type="region of interest" description="Disordered" evidence="3">
    <location>
        <begin position="392"/>
        <end position="431"/>
    </location>
</feature>
<dbReference type="RefSeq" id="XP_052128884.1">
    <property type="nucleotide sequence ID" value="XM_052272924.1"/>
</dbReference>
<dbReference type="OrthoDB" id="2019384at2759"/>
<dbReference type="PROSITE" id="PS50068">
    <property type="entry name" value="LDLRA_2"/>
    <property type="match status" value="1"/>
</dbReference>
<dbReference type="Gene3D" id="2.170.140.10">
    <property type="entry name" value="Chitin binding domain"/>
    <property type="match status" value="1"/>
</dbReference>
<evidence type="ECO:0000313" key="5">
    <source>
        <dbReference type="Proteomes" id="UP000504606"/>
    </source>
</evidence>
<accession>A0A9C6X4B4</accession>
<dbReference type="Gene3D" id="2.40.128.620">
    <property type="match status" value="1"/>
</dbReference>
<evidence type="ECO:0000256" key="2">
    <source>
        <dbReference type="PROSITE-ProRule" id="PRU00124"/>
    </source>
</evidence>
<gene>
    <name evidence="6" type="primary">LOC113214433</name>
</gene>
<dbReference type="Proteomes" id="UP000504606">
    <property type="component" value="Unplaced"/>
</dbReference>
<dbReference type="InterPro" id="IPR002557">
    <property type="entry name" value="Chitin-bd_dom"/>
</dbReference>
<sequence>MSLLLLPYEPAQCSYRLQLPSSSWLLKASSARHVLPVILHVTTVSVYRYGKSATALRIVQMAPTKILPSVELVPEMFQLVRSLLQECNINGSFITWMCTYATAPIAPQCPSMDTHLMDDCALSRLHEVLTAFFLLKSYPATCGAMNSGEFIFEIERRFDGLSIWLYGHANNRKWFSAPKDYNELLIRPSDWYHDMAIQFSGDIGVPNGHEFQCSDGQILSVISKCDGARDCSDGADEDPAVCNNSSVDLTRSDASAQVMYKAEHGPLHFLFCNSSECTNIRIVPCAEGGGGQQRKFRYDSCNAEGVFCNGGAGSFCEYEESWPTGVYIFDVTLKEPQRQSRSVEIRLRGAGPFAFDSVGEGHTRLRIRPGNWISDMPVQFVAMPGSTSTVTTPISTPVTFPSTSSTSTSALPEQTTTTETTPTTKSSWPPLPAPSTCDPRYAYLLIPEPGRCDGYRICLSGRSSGATCPPPLLFSYHLQDCALPNYVDC</sequence>
<dbReference type="CDD" id="cd00112">
    <property type="entry name" value="LDLa"/>
    <property type="match status" value="1"/>
</dbReference>
<comment type="caution">
    <text evidence="2">Lacks conserved residue(s) required for the propagation of feature annotation.</text>
</comment>
<dbReference type="GO" id="GO:0005576">
    <property type="term" value="C:extracellular region"/>
    <property type="evidence" value="ECO:0007669"/>
    <property type="project" value="InterPro"/>
</dbReference>
<name>A0A9C6X4B4_FRAOC</name>
<dbReference type="GO" id="GO:0008061">
    <property type="term" value="F:chitin binding"/>
    <property type="evidence" value="ECO:0007669"/>
    <property type="project" value="InterPro"/>
</dbReference>
<feature type="compositionally biased region" description="Low complexity" evidence="3">
    <location>
        <begin position="392"/>
        <end position="428"/>
    </location>
</feature>
<dbReference type="GeneID" id="113214433"/>
<dbReference type="SUPFAM" id="SSF57625">
    <property type="entry name" value="Invertebrate chitin-binding proteins"/>
    <property type="match status" value="1"/>
</dbReference>
<dbReference type="InterPro" id="IPR002172">
    <property type="entry name" value="LDrepeatLR_classA_rpt"/>
</dbReference>
<feature type="domain" description="Chitin-binding type-2" evidence="4">
    <location>
        <begin position="434"/>
        <end position="489"/>
    </location>
</feature>
<evidence type="ECO:0000256" key="1">
    <source>
        <dbReference type="ARBA" id="ARBA00023157"/>
    </source>
</evidence>
<dbReference type="InterPro" id="IPR036055">
    <property type="entry name" value="LDL_receptor-like_sf"/>
</dbReference>
<evidence type="ECO:0000259" key="4">
    <source>
        <dbReference type="PROSITE" id="PS50940"/>
    </source>
</evidence>
<proteinExistence type="predicted"/>
<dbReference type="Pfam" id="PF01607">
    <property type="entry name" value="CBM_14"/>
    <property type="match status" value="1"/>
</dbReference>
<dbReference type="PROSITE" id="PS50940">
    <property type="entry name" value="CHIT_BIND_II"/>
    <property type="match status" value="1"/>
</dbReference>
<dbReference type="SUPFAM" id="SSF57424">
    <property type="entry name" value="LDL receptor-like module"/>
    <property type="match status" value="1"/>
</dbReference>
<dbReference type="AlphaFoldDB" id="A0A9C6X4B4"/>
<evidence type="ECO:0000256" key="3">
    <source>
        <dbReference type="SAM" id="MobiDB-lite"/>
    </source>
</evidence>
<dbReference type="SMART" id="SM00192">
    <property type="entry name" value="LDLa"/>
    <property type="match status" value="1"/>
</dbReference>
<organism evidence="5 6">
    <name type="scientific">Frankliniella occidentalis</name>
    <name type="common">Western flower thrips</name>
    <name type="synonym">Euthrips occidentalis</name>
    <dbReference type="NCBI Taxonomy" id="133901"/>
    <lineage>
        <taxon>Eukaryota</taxon>
        <taxon>Metazoa</taxon>
        <taxon>Ecdysozoa</taxon>
        <taxon>Arthropoda</taxon>
        <taxon>Hexapoda</taxon>
        <taxon>Insecta</taxon>
        <taxon>Pterygota</taxon>
        <taxon>Neoptera</taxon>
        <taxon>Paraneoptera</taxon>
        <taxon>Thysanoptera</taxon>
        <taxon>Terebrantia</taxon>
        <taxon>Thripoidea</taxon>
        <taxon>Thripidae</taxon>
        <taxon>Frankliniella</taxon>
    </lineage>
</organism>
<protein>
    <submittedName>
        <fullName evidence="6">Uncharacterized protein LOC113214433 isoform X1</fullName>
    </submittedName>
</protein>
<keyword evidence="1 2" id="KW-1015">Disulfide bond</keyword>
<evidence type="ECO:0000313" key="6">
    <source>
        <dbReference type="RefSeq" id="XP_052128884.1"/>
    </source>
</evidence>